<evidence type="ECO:0000256" key="8">
    <source>
        <dbReference type="ARBA" id="ARBA00023242"/>
    </source>
</evidence>
<dbReference type="PANTHER" id="PTHR22761">
    <property type="entry name" value="CHARGED MULTIVESICULAR BODY PROTEIN"/>
    <property type="match status" value="1"/>
</dbReference>
<keyword evidence="6" id="KW-0653">Protein transport</keyword>
<keyword evidence="5" id="KW-0963">Cytoplasm</keyword>
<evidence type="ECO:0000313" key="13">
    <source>
        <dbReference type="EMBL" id="AFO97402.1"/>
    </source>
</evidence>
<accession>V9KHB8</accession>
<dbReference type="AlphaFoldDB" id="V9KHB8"/>
<feature type="domain" description="CHMP7 winged helix" evidence="12">
    <location>
        <begin position="145"/>
        <end position="213"/>
    </location>
</feature>
<evidence type="ECO:0000256" key="6">
    <source>
        <dbReference type="ARBA" id="ARBA00022927"/>
    </source>
</evidence>
<sequence>MSGWEAAEACAEDWADDERMAHLFSAFKRSREVNSRDWDSKMGFWAALVARAARGRGALSFSLADLQLWFLRKGSAPLGLRVVLDDMIRRGLIQKESNFAANVDASWLAWGVGLLLVKPLKWTLSSMLGTDQLSPDESFVLVELVEEKAAQVLQLCQKSLHSSHPVGSFAELQAVCLSTCPDDRSFYLALLQLQKEKRVAVAELDGEKIVKFARSSHHKVSPVNEIDIGIFQLMRCEKLLNQKVESLSEDAERCKKEAQSYLKTGKKQLALKCLKTKKKSEKRLENIHAKLDTIQTILDRIYSSQSDKMVVDAYQAGLGALKQSMKDVTVSKVESLMDQIEEFCDTQEDINQAIAGANLGPAGAVDMDELEEELNTLLAEVTQEESKLPDVPSTPLPWSSSASVPAADLIDHELEAELRKLTLSDTRIQAGAVDSASTNKALLDPTAL</sequence>
<dbReference type="PANTHER" id="PTHR22761:SF21">
    <property type="entry name" value="CHARGED MULTIVESICULAR BODY PROTEIN 7"/>
    <property type="match status" value="1"/>
</dbReference>
<organism evidence="13">
    <name type="scientific">Callorhinchus milii</name>
    <name type="common">Ghost shark</name>
    <dbReference type="NCBI Taxonomy" id="7868"/>
    <lineage>
        <taxon>Eukaryota</taxon>
        <taxon>Metazoa</taxon>
        <taxon>Chordata</taxon>
        <taxon>Craniata</taxon>
        <taxon>Vertebrata</taxon>
        <taxon>Chondrichthyes</taxon>
        <taxon>Holocephali</taxon>
        <taxon>Chimaeriformes</taxon>
        <taxon>Callorhinchidae</taxon>
        <taxon>Callorhinchus</taxon>
    </lineage>
</organism>
<evidence type="ECO:0000256" key="10">
    <source>
        <dbReference type="ARBA" id="ARBA00041629"/>
    </source>
</evidence>
<keyword evidence="7 11" id="KW-0175">Coiled coil</keyword>
<evidence type="ECO:0000256" key="2">
    <source>
        <dbReference type="ARBA" id="ARBA00004496"/>
    </source>
</evidence>
<dbReference type="OrthoDB" id="10250120at2759"/>
<evidence type="ECO:0000256" key="11">
    <source>
        <dbReference type="SAM" id="Coils"/>
    </source>
</evidence>
<dbReference type="Pfam" id="PF03357">
    <property type="entry name" value="Snf7"/>
    <property type="match status" value="1"/>
</dbReference>
<evidence type="ECO:0000256" key="9">
    <source>
        <dbReference type="ARBA" id="ARBA00041077"/>
    </source>
</evidence>
<dbReference type="InterPro" id="IPR005024">
    <property type="entry name" value="Snf7_fam"/>
</dbReference>
<proteinExistence type="evidence at transcript level"/>
<evidence type="ECO:0000256" key="7">
    <source>
        <dbReference type="ARBA" id="ARBA00023054"/>
    </source>
</evidence>
<dbReference type="RefSeq" id="XP_007907417.2">
    <property type="nucleotide sequence ID" value="XM_007909226.2"/>
</dbReference>
<dbReference type="GeneID" id="103188995"/>
<reference evidence="13" key="1">
    <citation type="journal article" date="2014" name="Nature">
        <title>Elephant shark genome provides unique insights into gnathostome evolution.</title>
        <authorList>
            <consortium name="International Elephant Shark Genome Sequencing Consortium"/>
            <person name="Venkatesh B."/>
            <person name="Lee A.P."/>
            <person name="Ravi V."/>
            <person name="Maurya A.K."/>
            <person name="Lian M.M."/>
            <person name="Swann J.B."/>
            <person name="Ohta Y."/>
            <person name="Flajnik M.F."/>
            <person name="Sutoh Y."/>
            <person name="Kasahara M."/>
            <person name="Hoon S."/>
            <person name="Gangu V."/>
            <person name="Roy S.W."/>
            <person name="Irimia M."/>
            <person name="Korzh V."/>
            <person name="Kondrychyn I."/>
            <person name="Lim Z.W."/>
            <person name="Tay B.H."/>
            <person name="Tohari S."/>
            <person name="Kong K.W."/>
            <person name="Ho S."/>
            <person name="Lorente-Galdos B."/>
            <person name="Quilez J."/>
            <person name="Marques-Bonet T."/>
            <person name="Raney B.J."/>
            <person name="Ingham P.W."/>
            <person name="Tay A."/>
            <person name="Hillier L.W."/>
            <person name="Minx P."/>
            <person name="Boehm T."/>
            <person name="Wilson R.K."/>
            <person name="Brenner S."/>
            <person name="Warren W.C."/>
        </authorList>
    </citation>
    <scope>NUCLEOTIDE SEQUENCE</scope>
    <source>
        <tissue evidence="13">Testis</tissue>
    </source>
</reference>
<dbReference type="GO" id="GO:0032511">
    <property type="term" value="P:late endosome to vacuole transport via multivesicular body sorting pathway"/>
    <property type="evidence" value="ECO:0007669"/>
    <property type="project" value="TreeGrafter"/>
</dbReference>
<comment type="similarity">
    <text evidence="3">Belongs to the SNF7 family.</text>
</comment>
<dbReference type="GO" id="GO:0005771">
    <property type="term" value="C:multivesicular body"/>
    <property type="evidence" value="ECO:0007669"/>
    <property type="project" value="TreeGrafter"/>
</dbReference>
<dbReference type="EMBL" id="JW864885">
    <property type="protein sequence ID" value="AFO97402.1"/>
    <property type="molecule type" value="mRNA"/>
</dbReference>
<name>V9KHB8_CALMI</name>
<evidence type="ECO:0000256" key="5">
    <source>
        <dbReference type="ARBA" id="ARBA00022490"/>
    </source>
</evidence>
<dbReference type="CTD" id="91782"/>
<keyword evidence="8" id="KW-0539">Nucleus</keyword>
<dbReference type="Pfam" id="PF25880">
    <property type="entry name" value="WHD_CHMP7_1st"/>
    <property type="match status" value="1"/>
</dbReference>
<dbReference type="GO" id="GO:0000815">
    <property type="term" value="C:ESCRT III complex"/>
    <property type="evidence" value="ECO:0007669"/>
    <property type="project" value="TreeGrafter"/>
</dbReference>
<dbReference type="GO" id="GO:0006900">
    <property type="term" value="P:vesicle budding from membrane"/>
    <property type="evidence" value="ECO:0007669"/>
    <property type="project" value="TreeGrafter"/>
</dbReference>
<dbReference type="GO" id="GO:0015031">
    <property type="term" value="P:protein transport"/>
    <property type="evidence" value="ECO:0007669"/>
    <property type="project" value="UniProtKB-KW"/>
</dbReference>
<dbReference type="InterPro" id="IPR057471">
    <property type="entry name" value="CHMP7_WHD"/>
</dbReference>
<evidence type="ECO:0000256" key="4">
    <source>
        <dbReference type="ARBA" id="ARBA00022448"/>
    </source>
</evidence>
<dbReference type="KEGG" id="cmk:103188995"/>
<keyword evidence="4" id="KW-0813">Transport</keyword>
<dbReference type="Gene3D" id="6.10.140.1230">
    <property type="match status" value="1"/>
</dbReference>
<feature type="coiled-coil region" evidence="11">
    <location>
        <begin position="237"/>
        <end position="264"/>
    </location>
</feature>
<evidence type="ECO:0000256" key="3">
    <source>
        <dbReference type="ARBA" id="ARBA00006190"/>
    </source>
</evidence>
<evidence type="ECO:0000256" key="1">
    <source>
        <dbReference type="ARBA" id="ARBA00004259"/>
    </source>
</evidence>
<dbReference type="GO" id="GO:0009898">
    <property type="term" value="C:cytoplasmic side of plasma membrane"/>
    <property type="evidence" value="ECO:0007669"/>
    <property type="project" value="TreeGrafter"/>
</dbReference>
<evidence type="ECO:0000259" key="12">
    <source>
        <dbReference type="Pfam" id="PF25239"/>
    </source>
</evidence>
<comment type="subcellular location">
    <subcellularLocation>
        <location evidence="2">Cytoplasm</location>
    </subcellularLocation>
    <subcellularLocation>
        <location evidence="1">Nucleus envelope</location>
    </subcellularLocation>
</comment>
<protein>
    <recommendedName>
        <fullName evidence="9">Charged multivesicular body protein 7</fullName>
    </recommendedName>
    <alternativeName>
        <fullName evidence="10">Chromatin-modifying protein 7</fullName>
    </alternativeName>
</protein>
<dbReference type="GO" id="GO:0005635">
    <property type="term" value="C:nuclear envelope"/>
    <property type="evidence" value="ECO:0007669"/>
    <property type="project" value="UniProtKB-SubCell"/>
</dbReference>
<dbReference type="Pfam" id="PF25239">
    <property type="entry name" value="WHD_CHMP7"/>
    <property type="match status" value="1"/>
</dbReference>